<dbReference type="Proteomes" id="UP000294545">
    <property type="component" value="Unassembled WGS sequence"/>
</dbReference>
<dbReference type="AlphaFoldDB" id="A0A4R1N510"/>
<dbReference type="InterPro" id="IPR036782">
    <property type="entry name" value="NE0471-like_N"/>
</dbReference>
<proteinExistence type="predicted"/>
<dbReference type="RefSeq" id="WP_132279907.1">
    <property type="nucleotide sequence ID" value="NZ_SMGQ01000011.1"/>
</dbReference>
<name>A0A4R1N510_9FIRM</name>
<keyword evidence="2" id="KW-1185">Reference proteome</keyword>
<protein>
    <submittedName>
        <fullName evidence="1">Uncharacterized protein DUF2442</fullName>
    </submittedName>
</protein>
<comment type="caution">
    <text evidence="1">The sequence shown here is derived from an EMBL/GenBank/DDBJ whole genome shotgun (WGS) entry which is preliminary data.</text>
</comment>
<reference evidence="1 2" key="1">
    <citation type="submission" date="2019-03" db="EMBL/GenBank/DDBJ databases">
        <title>Genomic Encyclopedia of Type Strains, Phase IV (KMG-IV): sequencing the most valuable type-strain genomes for metagenomic binning, comparative biology and taxonomic classification.</title>
        <authorList>
            <person name="Goeker M."/>
        </authorList>
    </citation>
    <scope>NUCLEOTIDE SEQUENCE [LARGE SCALE GENOMIC DNA]</scope>
    <source>
        <strain evidence="1 2">DSM 24176</strain>
    </source>
</reference>
<organism evidence="1 2">
    <name type="scientific">Natranaerovirga hydrolytica</name>
    <dbReference type="NCBI Taxonomy" id="680378"/>
    <lineage>
        <taxon>Bacteria</taxon>
        <taxon>Bacillati</taxon>
        <taxon>Bacillota</taxon>
        <taxon>Clostridia</taxon>
        <taxon>Lachnospirales</taxon>
        <taxon>Natranaerovirgaceae</taxon>
        <taxon>Natranaerovirga</taxon>
    </lineage>
</organism>
<dbReference type="EMBL" id="SMGQ01000011">
    <property type="protein sequence ID" value="TCK98049.1"/>
    <property type="molecule type" value="Genomic_DNA"/>
</dbReference>
<sequence length="85" mass="9874">MYLGIINVKPLDAYKLLLTFENNETRVLDMSPYLDKGLYKQLKDVSLFKTVKISFDTIEWANEIDLCPEFAYKKSIPVNKIPINT</sequence>
<gene>
    <name evidence="1" type="ORF">EDC19_0463</name>
</gene>
<evidence type="ECO:0000313" key="1">
    <source>
        <dbReference type="EMBL" id="TCK98049.1"/>
    </source>
</evidence>
<dbReference type="Gene3D" id="3.30.2020.10">
    <property type="entry name" value="NE0471-like N-terminal domain"/>
    <property type="match status" value="1"/>
</dbReference>
<dbReference type="SUPFAM" id="SSF143880">
    <property type="entry name" value="NE0471 N-terminal domain-like"/>
    <property type="match status" value="1"/>
</dbReference>
<accession>A0A4R1N510</accession>
<evidence type="ECO:0000313" key="2">
    <source>
        <dbReference type="Proteomes" id="UP000294545"/>
    </source>
</evidence>
<dbReference type="OrthoDB" id="162796at2"/>
<dbReference type="InterPro" id="IPR018841">
    <property type="entry name" value="DUF2442"/>
</dbReference>
<dbReference type="Pfam" id="PF10387">
    <property type="entry name" value="DUF2442"/>
    <property type="match status" value="1"/>
</dbReference>